<dbReference type="CDD" id="cd18547">
    <property type="entry name" value="ABC_6TM_Tm288_like"/>
    <property type="match status" value="1"/>
</dbReference>
<dbReference type="InterPro" id="IPR027417">
    <property type="entry name" value="P-loop_NTPase"/>
</dbReference>
<evidence type="ECO:0000259" key="11">
    <source>
        <dbReference type="PROSITE" id="PS50893"/>
    </source>
</evidence>
<feature type="transmembrane region" description="Helical" evidence="10">
    <location>
        <begin position="288"/>
        <end position="313"/>
    </location>
</feature>
<evidence type="ECO:0000256" key="9">
    <source>
        <dbReference type="SAM" id="MobiDB-lite"/>
    </source>
</evidence>
<dbReference type="InterPro" id="IPR003593">
    <property type="entry name" value="AAA+_ATPase"/>
</dbReference>
<keyword evidence="8 10" id="KW-0472">Membrane</keyword>
<evidence type="ECO:0000256" key="8">
    <source>
        <dbReference type="ARBA" id="ARBA00023136"/>
    </source>
</evidence>
<feature type="transmembrane region" description="Helical" evidence="10">
    <location>
        <begin position="176"/>
        <end position="197"/>
    </location>
</feature>
<feature type="domain" description="ABC transmembrane type-1" evidence="12">
    <location>
        <begin position="60"/>
        <end position="348"/>
    </location>
</feature>
<name>A0A923NBR7_9FIRM</name>
<sequence>MADSNMGKRPAGSGFNGTRKKGGRGHGPGGKMMPGEKAKDFKGTMKKLMGYLAPHKFALIAVFIFAIASTVFNIISPTILGNATDKVVEGLMSGTGIDFTGLFHILMVLLGMYGLCLLFGALQGWIMADVSQTVIYELRDAMSKKLDRLPLKYFDRQTHGEIQSRMVNDIETVNQTLSLSLTQMITSFTTIIGILIMMLRISVIMTVTALVVLPLSMLVIKLVVSRSQGHFKNQQKYLGYVNGHVEEMYTGHDIVKAFNREKESREVFDAYNDKLCESGWKSQFLSGIMMPVTMLIGNLAYVAVCLLGGYLAINGKVSIGDIQAFIQYVRSFNQPISQVANVANQLQSTAAAAERVFELLEEEEEVDLEKTPVCQIAPEEVRGKVAFDHVSFGYDADETVINDFSFTAEPGQRVAIVGPTGAGKTTIVKLLMRFYELNGGCIRVDDHDIRDFSRADLRQMFGMVLQDTWLNSGTIRENIRYGRRDATDEEVEAAAKAAHIDHFIRTQPKGYDMEINEEANNISQGQKQLLTIARALLADTPIMILDEATSSVDTRTEALIQKAMATLMQGRTSFIIAHRLSTIKDADHILVMNHGDIIEQGTHESLLAQNGFYTNLYNSQFAE</sequence>
<dbReference type="SUPFAM" id="SSF52540">
    <property type="entry name" value="P-loop containing nucleoside triphosphate hydrolases"/>
    <property type="match status" value="1"/>
</dbReference>
<keyword evidence="3" id="KW-1003">Cell membrane</keyword>
<keyword evidence="2" id="KW-0813">Transport</keyword>
<evidence type="ECO:0000256" key="3">
    <source>
        <dbReference type="ARBA" id="ARBA00022475"/>
    </source>
</evidence>
<dbReference type="GO" id="GO:0005886">
    <property type="term" value="C:plasma membrane"/>
    <property type="evidence" value="ECO:0007669"/>
    <property type="project" value="UniProtKB-SubCell"/>
</dbReference>
<keyword evidence="4 10" id="KW-0812">Transmembrane</keyword>
<proteinExistence type="predicted"/>
<evidence type="ECO:0000256" key="4">
    <source>
        <dbReference type="ARBA" id="ARBA00022692"/>
    </source>
</evidence>
<reference evidence="13" key="1">
    <citation type="submission" date="2020-08" db="EMBL/GenBank/DDBJ databases">
        <authorList>
            <person name="Liu C."/>
            <person name="Sun Q."/>
        </authorList>
    </citation>
    <scope>NUCLEOTIDE SEQUENCE</scope>
    <source>
        <strain evidence="13">BX16</strain>
    </source>
</reference>
<dbReference type="InterPro" id="IPR003439">
    <property type="entry name" value="ABC_transporter-like_ATP-bd"/>
</dbReference>
<dbReference type="SMART" id="SM00382">
    <property type="entry name" value="AAA"/>
    <property type="match status" value="1"/>
</dbReference>
<feature type="transmembrane region" description="Helical" evidence="10">
    <location>
        <begin position="203"/>
        <end position="224"/>
    </location>
</feature>
<dbReference type="PANTHER" id="PTHR43394:SF1">
    <property type="entry name" value="ATP-BINDING CASSETTE SUB-FAMILY B MEMBER 10, MITOCHONDRIAL"/>
    <property type="match status" value="1"/>
</dbReference>
<feature type="region of interest" description="Disordered" evidence="9">
    <location>
        <begin position="1"/>
        <end position="36"/>
    </location>
</feature>
<comment type="subcellular location">
    <subcellularLocation>
        <location evidence="1">Cell membrane</location>
        <topology evidence="1">Multi-pass membrane protein</topology>
    </subcellularLocation>
</comment>
<feature type="transmembrane region" description="Helical" evidence="10">
    <location>
        <begin position="101"/>
        <end position="122"/>
    </location>
</feature>
<evidence type="ECO:0000256" key="1">
    <source>
        <dbReference type="ARBA" id="ARBA00004651"/>
    </source>
</evidence>
<dbReference type="InterPro" id="IPR036640">
    <property type="entry name" value="ABC1_TM_sf"/>
</dbReference>
<protein>
    <submittedName>
        <fullName evidence="13">ABC transporter ATP-binding protein</fullName>
    </submittedName>
</protein>
<evidence type="ECO:0000256" key="2">
    <source>
        <dbReference type="ARBA" id="ARBA00022448"/>
    </source>
</evidence>
<dbReference type="PROSITE" id="PS50929">
    <property type="entry name" value="ABC_TM1F"/>
    <property type="match status" value="1"/>
</dbReference>
<dbReference type="SUPFAM" id="SSF90123">
    <property type="entry name" value="ABC transporter transmembrane region"/>
    <property type="match status" value="1"/>
</dbReference>
<dbReference type="EMBL" id="JACRWC010000050">
    <property type="protein sequence ID" value="MBC5999118.1"/>
    <property type="molecule type" value="Genomic_DNA"/>
</dbReference>
<comment type="caution">
    <text evidence="13">The sequence shown here is derived from an EMBL/GenBank/DDBJ whole genome shotgun (WGS) entry which is preliminary data.</text>
</comment>
<evidence type="ECO:0000313" key="14">
    <source>
        <dbReference type="Proteomes" id="UP000644115"/>
    </source>
</evidence>
<dbReference type="Gene3D" id="3.40.50.300">
    <property type="entry name" value="P-loop containing nucleotide triphosphate hydrolases"/>
    <property type="match status" value="1"/>
</dbReference>
<dbReference type="Gene3D" id="1.20.1560.10">
    <property type="entry name" value="ABC transporter type 1, transmembrane domain"/>
    <property type="match status" value="1"/>
</dbReference>
<dbReference type="CDD" id="cd03254">
    <property type="entry name" value="ABCC_Glucan_exporter_like"/>
    <property type="match status" value="1"/>
</dbReference>
<feature type="transmembrane region" description="Helical" evidence="10">
    <location>
        <begin position="57"/>
        <end position="81"/>
    </location>
</feature>
<dbReference type="PROSITE" id="PS50893">
    <property type="entry name" value="ABC_TRANSPORTER_2"/>
    <property type="match status" value="1"/>
</dbReference>
<evidence type="ECO:0000256" key="10">
    <source>
        <dbReference type="SAM" id="Phobius"/>
    </source>
</evidence>
<dbReference type="PROSITE" id="PS00211">
    <property type="entry name" value="ABC_TRANSPORTER_1"/>
    <property type="match status" value="1"/>
</dbReference>
<dbReference type="AlphaFoldDB" id="A0A923NBR7"/>
<dbReference type="Proteomes" id="UP000644115">
    <property type="component" value="Unassembled WGS sequence"/>
</dbReference>
<dbReference type="InterPro" id="IPR011527">
    <property type="entry name" value="ABC1_TM_dom"/>
</dbReference>
<organism evidence="13 14">
    <name type="scientific">Lentihominibacter faecis</name>
    <dbReference type="NCBI Taxonomy" id="2764712"/>
    <lineage>
        <taxon>Bacteria</taxon>
        <taxon>Bacillati</taxon>
        <taxon>Bacillota</taxon>
        <taxon>Clostridia</taxon>
        <taxon>Peptostreptococcales</taxon>
        <taxon>Anaerovoracaceae</taxon>
        <taxon>Lentihominibacter</taxon>
    </lineage>
</organism>
<accession>A0A923NBR7</accession>
<dbReference type="InterPro" id="IPR039421">
    <property type="entry name" value="Type_1_exporter"/>
</dbReference>
<dbReference type="Pfam" id="PF00005">
    <property type="entry name" value="ABC_tran"/>
    <property type="match status" value="1"/>
</dbReference>
<evidence type="ECO:0000313" key="13">
    <source>
        <dbReference type="EMBL" id="MBC5999118.1"/>
    </source>
</evidence>
<keyword evidence="14" id="KW-1185">Reference proteome</keyword>
<dbReference type="RefSeq" id="WP_346727829.1">
    <property type="nucleotide sequence ID" value="NZ_JACRWC010000050.1"/>
</dbReference>
<keyword evidence="6 13" id="KW-0067">ATP-binding</keyword>
<evidence type="ECO:0000256" key="7">
    <source>
        <dbReference type="ARBA" id="ARBA00022989"/>
    </source>
</evidence>
<dbReference type="PANTHER" id="PTHR43394">
    <property type="entry name" value="ATP-DEPENDENT PERMEASE MDL1, MITOCHONDRIAL"/>
    <property type="match status" value="1"/>
</dbReference>
<keyword evidence="7 10" id="KW-1133">Transmembrane helix</keyword>
<dbReference type="FunFam" id="1.20.1560.10:FF:000011">
    <property type="entry name" value="Multidrug ABC transporter ATP-binding protein"/>
    <property type="match status" value="1"/>
</dbReference>
<dbReference type="GO" id="GO:0015421">
    <property type="term" value="F:ABC-type oligopeptide transporter activity"/>
    <property type="evidence" value="ECO:0007669"/>
    <property type="project" value="TreeGrafter"/>
</dbReference>
<evidence type="ECO:0000256" key="6">
    <source>
        <dbReference type="ARBA" id="ARBA00022840"/>
    </source>
</evidence>
<gene>
    <name evidence="13" type="ORF">H8876_03780</name>
</gene>
<keyword evidence="5" id="KW-0547">Nucleotide-binding</keyword>
<dbReference type="GO" id="GO:0016887">
    <property type="term" value="F:ATP hydrolysis activity"/>
    <property type="evidence" value="ECO:0007669"/>
    <property type="project" value="InterPro"/>
</dbReference>
<feature type="domain" description="ABC transporter" evidence="11">
    <location>
        <begin position="385"/>
        <end position="619"/>
    </location>
</feature>
<dbReference type="Pfam" id="PF00664">
    <property type="entry name" value="ABC_membrane"/>
    <property type="match status" value="1"/>
</dbReference>
<dbReference type="GO" id="GO:0005524">
    <property type="term" value="F:ATP binding"/>
    <property type="evidence" value="ECO:0007669"/>
    <property type="project" value="UniProtKB-KW"/>
</dbReference>
<evidence type="ECO:0000256" key="5">
    <source>
        <dbReference type="ARBA" id="ARBA00022741"/>
    </source>
</evidence>
<dbReference type="InterPro" id="IPR017871">
    <property type="entry name" value="ABC_transporter-like_CS"/>
</dbReference>
<dbReference type="FunFam" id="3.40.50.300:FF:000287">
    <property type="entry name" value="Multidrug ABC transporter ATP-binding protein"/>
    <property type="match status" value="1"/>
</dbReference>
<evidence type="ECO:0000259" key="12">
    <source>
        <dbReference type="PROSITE" id="PS50929"/>
    </source>
</evidence>